<organism evidence="1 2">
    <name type="scientific">Streptomyces cahuitamycinicus</name>
    <dbReference type="NCBI Taxonomy" id="2070367"/>
    <lineage>
        <taxon>Bacteria</taxon>
        <taxon>Bacillati</taxon>
        <taxon>Actinomycetota</taxon>
        <taxon>Actinomycetes</taxon>
        <taxon>Kitasatosporales</taxon>
        <taxon>Streptomycetaceae</taxon>
        <taxon>Streptomyces</taxon>
    </lineage>
</organism>
<gene>
    <name evidence="1" type="ORF">C1J00_25955</name>
</gene>
<evidence type="ECO:0000313" key="1">
    <source>
        <dbReference type="EMBL" id="PNG19392.1"/>
    </source>
</evidence>
<name>A0A2N8TK52_9ACTN</name>
<sequence>MIASWRSFSALTAAAYSALLSICLGVGMSATALGSSRVSRGGMALRTEARPVAAAVTWVPAASAKAASLRAWMTRLAPHLRNASPDSPSQSTRVMWPSSSSAASSMAVWAFSRAVPASSKSSGFADSTMSIMAFSSWPSKFVLPKTRGTFQPKGRNWAIPVAPFTMSMALTCAAACSFSAWCDSWGFCLSLTSR</sequence>
<dbReference type="Proteomes" id="UP000235943">
    <property type="component" value="Unassembled WGS sequence"/>
</dbReference>
<dbReference type="AlphaFoldDB" id="A0A2N8TK52"/>
<proteinExistence type="predicted"/>
<dbReference type="EMBL" id="POUC01000221">
    <property type="protein sequence ID" value="PNG19392.1"/>
    <property type="molecule type" value="Genomic_DNA"/>
</dbReference>
<protein>
    <submittedName>
        <fullName evidence="1">Uncharacterized protein</fullName>
    </submittedName>
</protein>
<evidence type="ECO:0000313" key="2">
    <source>
        <dbReference type="Proteomes" id="UP000235943"/>
    </source>
</evidence>
<keyword evidence="2" id="KW-1185">Reference proteome</keyword>
<reference evidence="1 2" key="1">
    <citation type="submission" date="2018-01" db="EMBL/GenBank/DDBJ databases">
        <title>Draft genome sequence of Streptomyces sp. 13K301.</title>
        <authorList>
            <person name="Sahin N."/>
            <person name="Saygin H."/>
            <person name="Ay H."/>
        </authorList>
    </citation>
    <scope>NUCLEOTIDE SEQUENCE [LARGE SCALE GENOMIC DNA]</scope>
    <source>
        <strain evidence="1 2">13K301</strain>
    </source>
</reference>
<comment type="caution">
    <text evidence="1">The sequence shown here is derived from an EMBL/GenBank/DDBJ whole genome shotgun (WGS) entry which is preliminary data.</text>
</comment>
<dbReference type="OrthoDB" id="4311728at2"/>
<accession>A0A2N8TK52</accession>